<dbReference type="AlphaFoldDB" id="A0A382JHI6"/>
<feature type="domain" description="MGS-like" evidence="8">
    <location>
        <begin position="1"/>
        <end position="139"/>
    </location>
</feature>
<comment type="similarity">
    <text evidence="3">Belongs to the PurH family.</text>
</comment>
<dbReference type="Pfam" id="PF02142">
    <property type="entry name" value="MGS"/>
    <property type="match status" value="1"/>
</dbReference>
<comment type="pathway">
    <text evidence="2">Purine metabolism; IMP biosynthesis via de novo pathway; 5-formamido-1-(5-phospho-D-ribosyl)imidazole-4-carboxamide from 5-amino-1-(5-phospho-D-ribosyl)imidazole-4-carboxamide (10-formyl THF route): step 1/1.</text>
</comment>
<reference evidence="9" key="1">
    <citation type="submission" date="2018-05" db="EMBL/GenBank/DDBJ databases">
        <authorList>
            <person name="Lanie J.A."/>
            <person name="Ng W.-L."/>
            <person name="Kazmierczak K.M."/>
            <person name="Andrzejewski T.M."/>
            <person name="Davidsen T.M."/>
            <person name="Wayne K.J."/>
            <person name="Tettelin H."/>
            <person name="Glass J.I."/>
            <person name="Rusch D."/>
            <person name="Podicherti R."/>
            <person name="Tsui H.-C.T."/>
            <person name="Winkler M.E."/>
        </authorList>
    </citation>
    <scope>NUCLEOTIDE SEQUENCE</scope>
</reference>
<keyword evidence="4" id="KW-0808">Transferase</keyword>
<dbReference type="Gene3D" id="3.40.140.20">
    <property type="match status" value="1"/>
</dbReference>
<dbReference type="SMART" id="SM00851">
    <property type="entry name" value="MGS"/>
    <property type="match status" value="1"/>
</dbReference>
<keyword evidence="5" id="KW-0658">Purine biosynthesis</keyword>
<evidence type="ECO:0000256" key="5">
    <source>
        <dbReference type="ARBA" id="ARBA00022755"/>
    </source>
</evidence>
<dbReference type="SUPFAM" id="SSF52335">
    <property type="entry name" value="Methylglyoxal synthase-like"/>
    <property type="match status" value="1"/>
</dbReference>
<dbReference type="InterPro" id="IPR016193">
    <property type="entry name" value="Cytidine_deaminase-like"/>
</dbReference>
<comment type="pathway">
    <text evidence="1">Purine metabolism; IMP biosynthesis via de novo pathway; IMP from 5-formamido-1-(5-phospho-D-ribosyl)imidazole-4-carboxamide: step 1/1.</text>
</comment>
<dbReference type="GO" id="GO:0006189">
    <property type="term" value="P:'de novo' IMP biosynthetic process"/>
    <property type="evidence" value="ECO:0007669"/>
    <property type="project" value="UniProtKB-UniPathway"/>
</dbReference>
<protein>
    <recommendedName>
        <fullName evidence="8">MGS-like domain-containing protein</fullName>
    </recommendedName>
</protein>
<name>A0A382JHI6_9ZZZZ</name>
<evidence type="ECO:0000256" key="4">
    <source>
        <dbReference type="ARBA" id="ARBA00022679"/>
    </source>
</evidence>
<dbReference type="NCBIfam" id="NF002049">
    <property type="entry name" value="PRK00881.1"/>
    <property type="match status" value="1"/>
</dbReference>
<organism evidence="9">
    <name type="scientific">marine metagenome</name>
    <dbReference type="NCBI Taxonomy" id="408172"/>
    <lineage>
        <taxon>unclassified sequences</taxon>
        <taxon>metagenomes</taxon>
        <taxon>ecological metagenomes</taxon>
    </lineage>
</organism>
<dbReference type="FunFam" id="3.40.50.1380:FF:000001">
    <property type="entry name" value="Bifunctional purine biosynthesis protein PurH"/>
    <property type="match status" value="1"/>
</dbReference>
<evidence type="ECO:0000256" key="6">
    <source>
        <dbReference type="ARBA" id="ARBA00022801"/>
    </source>
</evidence>
<dbReference type="SUPFAM" id="SSF53927">
    <property type="entry name" value="Cytidine deaminase-like"/>
    <property type="match status" value="1"/>
</dbReference>
<gene>
    <name evidence="9" type="ORF">METZ01_LOCUS264150</name>
</gene>
<evidence type="ECO:0000256" key="3">
    <source>
        <dbReference type="ARBA" id="ARBA00007667"/>
    </source>
</evidence>
<feature type="non-terminal residue" evidence="9">
    <location>
        <position position="370"/>
    </location>
</feature>
<dbReference type="GO" id="GO:0005829">
    <property type="term" value="C:cytosol"/>
    <property type="evidence" value="ECO:0007669"/>
    <property type="project" value="TreeGrafter"/>
</dbReference>
<evidence type="ECO:0000259" key="8">
    <source>
        <dbReference type="PROSITE" id="PS51855"/>
    </source>
</evidence>
<dbReference type="InterPro" id="IPR036914">
    <property type="entry name" value="MGS-like_dom_sf"/>
</dbReference>
<evidence type="ECO:0000256" key="1">
    <source>
        <dbReference type="ARBA" id="ARBA00004844"/>
    </source>
</evidence>
<keyword evidence="6" id="KW-0378">Hydrolase</keyword>
<dbReference type="PANTHER" id="PTHR11692">
    <property type="entry name" value="BIFUNCTIONAL PURINE BIOSYNTHESIS PROTEIN PURH"/>
    <property type="match status" value="1"/>
</dbReference>
<dbReference type="InterPro" id="IPR002695">
    <property type="entry name" value="PurH-like"/>
</dbReference>
<dbReference type="PANTHER" id="PTHR11692:SF0">
    <property type="entry name" value="BIFUNCTIONAL PURINE BIOSYNTHESIS PROTEIN ATIC"/>
    <property type="match status" value="1"/>
</dbReference>
<accession>A0A382JHI6</accession>
<dbReference type="UniPathway" id="UPA00074">
    <property type="reaction ID" value="UER00133"/>
</dbReference>
<sequence>MISVSDKSLLENLLPFLSEYKIEIISSGKTYKKIKKLGFKSIEISNFTGSNEMLGGRVKTLHPKIHAGILNIRSNKSHRLDLIKNNFKEIDLIIVNFYPFENVIKKNNNFKNIIENIDIGGPTLVRAAAKNFDDVLAVTSPKNYINIIDEINKYRGSTSLNFRKQMAINAFNEIANYDSIIANYFNDKFDVKFPNKKTFTGKLVENLRYGENPHQEAAIYSNENNSNIKQLHGKKLSFNNYNDIFSALSISKSFEKNNGTVIIKHANPCGVSIEKNNLKSFNLAFNCDPVSAYGGIVSCNFKINKELAEKLTQSYFEIIIANEFERDALKILKKKKNVRLINAHNFQNKGNANILFYKKNFLYQDSDDLI</sequence>
<evidence type="ECO:0000313" key="9">
    <source>
        <dbReference type="EMBL" id="SVC11296.1"/>
    </source>
</evidence>
<dbReference type="InterPro" id="IPR011607">
    <property type="entry name" value="MGS-like_dom"/>
</dbReference>
<dbReference type="Pfam" id="PF01808">
    <property type="entry name" value="AICARFT_IMPCHas"/>
    <property type="match status" value="1"/>
</dbReference>
<dbReference type="EMBL" id="UINC01074274">
    <property type="protein sequence ID" value="SVC11296.1"/>
    <property type="molecule type" value="Genomic_DNA"/>
</dbReference>
<dbReference type="SMART" id="SM00798">
    <property type="entry name" value="AICARFT_IMPCHas"/>
    <property type="match status" value="1"/>
</dbReference>
<dbReference type="GO" id="GO:0004643">
    <property type="term" value="F:phosphoribosylaminoimidazolecarboxamide formyltransferase activity"/>
    <property type="evidence" value="ECO:0007669"/>
    <property type="project" value="InterPro"/>
</dbReference>
<keyword evidence="7" id="KW-0511">Multifunctional enzyme</keyword>
<dbReference type="CDD" id="cd01421">
    <property type="entry name" value="IMPCH"/>
    <property type="match status" value="1"/>
</dbReference>
<proteinExistence type="inferred from homology"/>
<evidence type="ECO:0000256" key="7">
    <source>
        <dbReference type="ARBA" id="ARBA00023268"/>
    </source>
</evidence>
<evidence type="ECO:0000256" key="2">
    <source>
        <dbReference type="ARBA" id="ARBA00004954"/>
    </source>
</evidence>
<dbReference type="InterPro" id="IPR024051">
    <property type="entry name" value="AICAR_Tfase_dup_dom_sf"/>
</dbReference>
<dbReference type="GO" id="GO:0003937">
    <property type="term" value="F:IMP cyclohydrolase activity"/>
    <property type="evidence" value="ECO:0007669"/>
    <property type="project" value="InterPro"/>
</dbReference>
<dbReference type="Gene3D" id="3.40.50.1380">
    <property type="entry name" value="Methylglyoxal synthase-like domain"/>
    <property type="match status" value="1"/>
</dbReference>
<dbReference type="PROSITE" id="PS51855">
    <property type="entry name" value="MGS"/>
    <property type="match status" value="1"/>
</dbReference>